<name>A0A8H7NNA1_BIOOC</name>
<dbReference type="Gene3D" id="1.25.40.10">
    <property type="entry name" value="Tetratricopeptide repeat domain"/>
    <property type="match status" value="1"/>
</dbReference>
<sequence>MGRQSVNCVTSQGGLDESLAWCRKSSEWVTERHGERSLEMAIVHFNTACTLLLMNRGDEAMAALENSLRVRQEKSPMHRYLGFTQHKIGEVMKSREDFERAELFFRTAAKVLEKCESCQGAAARSKYSLLTILKEKDSQEADSLAGEISMILESLKDTVDRNVWSEDYFDKFVLYCHR</sequence>
<evidence type="ECO:0000313" key="1">
    <source>
        <dbReference type="EMBL" id="KAF9758790.1"/>
    </source>
</evidence>
<dbReference type="EMBL" id="JADCTT010000001">
    <property type="protein sequence ID" value="KAF9758790.1"/>
    <property type="molecule type" value="Genomic_DNA"/>
</dbReference>
<dbReference type="Proteomes" id="UP000616885">
    <property type="component" value="Unassembled WGS sequence"/>
</dbReference>
<evidence type="ECO:0008006" key="3">
    <source>
        <dbReference type="Google" id="ProtNLM"/>
    </source>
</evidence>
<dbReference type="SUPFAM" id="SSF48452">
    <property type="entry name" value="TPR-like"/>
    <property type="match status" value="1"/>
</dbReference>
<protein>
    <recommendedName>
        <fullName evidence="3">MalT-like TPR region domain-containing protein</fullName>
    </recommendedName>
</protein>
<dbReference type="InterPro" id="IPR011990">
    <property type="entry name" value="TPR-like_helical_dom_sf"/>
</dbReference>
<gene>
    <name evidence="1" type="ORF">IM811_000484</name>
</gene>
<organism evidence="1 2">
    <name type="scientific">Bionectria ochroleuca</name>
    <name type="common">Gliocladium roseum</name>
    <dbReference type="NCBI Taxonomy" id="29856"/>
    <lineage>
        <taxon>Eukaryota</taxon>
        <taxon>Fungi</taxon>
        <taxon>Dikarya</taxon>
        <taxon>Ascomycota</taxon>
        <taxon>Pezizomycotina</taxon>
        <taxon>Sordariomycetes</taxon>
        <taxon>Hypocreomycetidae</taxon>
        <taxon>Hypocreales</taxon>
        <taxon>Bionectriaceae</taxon>
        <taxon>Clonostachys</taxon>
    </lineage>
</organism>
<accession>A0A8H7NNA1</accession>
<comment type="caution">
    <text evidence="1">The sequence shown here is derived from an EMBL/GenBank/DDBJ whole genome shotgun (WGS) entry which is preliminary data.</text>
</comment>
<evidence type="ECO:0000313" key="2">
    <source>
        <dbReference type="Proteomes" id="UP000616885"/>
    </source>
</evidence>
<proteinExistence type="predicted"/>
<reference evidence="1" key="1">
    <citation type="submission" date="2020-10" db="EMBL/GenBank/DDBJ databases">
        <title>High-Quality Genome Resource of Clonostachys rosea strain S41 by Oxford Nanopore Long-Read Sequencing.</title>
        <authorList>
            <person name="Wang H."/>
        </authorList>
    </citation>
    <scope>NUCLEOTIDE SEQUENCE</scope>
    <source>
        <strain evidence="1">S41</strain>
    </source>
</reference>
<dbReference type="AlphaFoldDB" id="A0A8H7NNA1"/>